<evidence type="ECO:0008006" key="5">
    <source>
        <dbReference type="Google" id="ProtNLM"/>
    </source>
</evidence>
<dbReference type="PANTHER" id="PTHR33133">
    <property type="entry name" value="OS08G0107100 PROTEIN-RELATED"/>
    <property type="match status" value="1"/>
</dbReference>
<dbReference type="AlphaFoldDB" id="A0A5P1FAR3"/>
<feature type="chain" id="PRO_5024465567" description="Amino acid transporter transmembrane domain-containing protein" evidence="2">
    <location>
        <begin position="21"/>
        <end position="144"/>
    </location>
</feature>
<evidence type="ECO:0000313" key="4">
    <source>
        <dbReference type="Proteomes" id="UP000243459"/>
    </source>
</evidence>
<keyword evidence="4" id="KW-1185">Reference proteome</keyword>
<dbReference type="PANTHER" id="PTHR33133:SF24">
    <property type="entry name" value="OS01G0800300 PROTEIN"/>
    <property type="match status" value="1"/>
</dbReference>
<dbReference type="Gramene" id="ONK74833">
    <property type="protein sequence ID" value="ONK74833"/>
    <property type="gene ID" value="A4U43_C03F10600"/>
</dbReference>
<dbReference type="EMBL" id="CM007383">
    <property type="protein sequence ID" value="ONK74833.1"/>
    <property type="molecule type" value="Genomic_DNA"/>
</dbReference>
<sequence>MISVMWHLTSVVSILESVCAIPGMKKSHELLRGLMEIASDFIVVYLVACVAIVEAFKAVAIKGPEDVGALEIGPGPKLLIAVALVGIPMVTNIGGFLVQSIFYYACKTYYPMGIDMVVSDDNLDKYLGDDIPLKSSVDIDTLCV</sequence>
<feature type="transmembrane region" description="Helical" evidence="1">
    <location>
        <begin position="37"/>
        <end position="58"/>
    </location>
</feature>
<protein>
    <recommendedName>
        <fullName evidence="5">Amino acid transporter transmembrane domain-containing protein</fullName>
    </recommendedName>
</protein>
<keyword evidence="2" id="KW-0732">Signal</keyword>
<reference evidence="4" key="1">
    <citation type="journal article" date="2017" name="Nat. Commun.">
        <title>The asparagus genome sheds light on the origin and evolution of a young Y chromosome.</title>
        <authorList>
            <person name="Harkess A."/>
            <person name="Zhou J."/>
            <person name="Xu C."/>
            <person name="Bowers J.E."/>
            <person name="Van der Hulst R."/>
            <person name="Ayyampalayam S."/>
            <person name="Mercati F."/>
            <person name="Riccardi P."/>
            <person name="McKain M.R."/>
            <person name="Kakrana A."/>
            <person name="Tang H."/>
            <person name="Ray J."/>
            <person name="Groenendijk J."/>
            <person name="Arikit S."/>
            <person name="Mathioni S.M."/>
            <person name="Nakano M."/>
            <person name="Shan H."/>
            <person name="Telgmann-Rauber A."/>
            <person name="Kanno A."/>
            <person name="Yue Z."/>
            <person name="Chen H."/>
            <person name="Li W."/>
            <person name="Chen Y."/>
            <person name="Xu X."/>
            <person name="Zhang Y."/>
            <person name="Luo S."/>
            <person name="Chen H."/>
            <person name="Gao J."/>
            <person name="Mao Z."/>
            <person name="Pires J.C."/>
            <person name="Luo M."/>
            <person name="Kudrna D."/>
            <person name="Wing R.A."/>
            <person name="Meyers B.C."/>
            <person name="Yi K."/>
            <person name="Kong H."/>
            <person name="Lavrijsen P."/>
            <person name="Sunseri F."/>
            <person name="Falavigna A."/>
            <person name="Ye Y."/>
            <person name="Leebens-Mack J.H."/>
            <person name="Chen G."/>
        </authorList>
    </citation>
    <scope>NUCLEOTIDE SEQUENCE [LARGE SCALE GENOMIC DNA]</scope>
    <source>
        <strain evidence="4">cv. DH0086</strain>
    </source>
</reference>
<evidence type="ECO:0000256" key="1">
    <source>
        <dbReference type="SAM" id="Phobius"/>
    </source>
</evidence>
<feature type="signal peptide" evidence="2">
    <location>
        <begin position="1"/>
        <end position="20"/>
    </location>
</feature>
<keyword evidence="1" id="KW-0812">Transmembrane</keyword>
<feature type="transmembrane region" description="Helical" evidence="1">
    <location>
        <begin position="78"/>
        <end position="106"/>
    </location>
</feature>
<name>A0A5P1FAR3_ASPOF</name>
<gene>
    <name evidence="3" type="ORF">A4U43_C03F10600</name>
</gene>
<accession>A0A5P1FAR3</accession>
<organism evidence="3 4">
    <name type="scientific">Asparagus officinalis</name>
    <name type="common">Garden asparagus</name>
    <dbReference type="NCBI Taxonomy" id="4686"/>
    <lineage>
        <taxon>Eukaryota</taxon>
        <taxon>Viridiplantae</taxon>
        <taxon>Streptophyta</taxon>
        <taxon>Embryophyta</taxon>
        <taxon>Tracheophyta</taxon>
        <taxon>Spermatophyta</taxon>
        <taxon>Magnoliopsida</taxon>
        <taxon>Liliopsida</taxon>
        <taxon>Asparagales</taxon>
        <taxon>Asparagaceae</taxon>
        <taxon>Asparagoideae</taxon>
        <taxon>Asparagus</taxon>
    </lineage>
</organism>
<keyword evidence="1" id="KW-0472">Membrane</keyword>
<dbReference type="Proteomes" id="UP000243459">
    <property type="component" value="Chromosome 3"/>
</dbReference>
<evidence type="ECO:0000256" key="2">
    <source>
        <dbReference type="SAM" id="SignalP"/>
    </source>
</evidence>
<keyword evidence="1" id="KW-1133">Transmembrane helix</keyword>
<evidence type="ECO:0000313" key="3">
    <source>
        <dbReference type="EMBL" id="ONK74833.1"/>
    </source>
</evidence>
<proteinExistence type="predicted"/>